<organism evidence="8 9">
    <name type="scientific">Dendrothele bispora (strain CBS 962.96)</name>
    <dbReference type="NCBI Taxonomy" id="1314807"/>
    <lineage>
        <taxon>Eukaryota</taxon>
        <taxon>Fungi</taxon>
        <taxon>Dikarya</taxon>
        <taxon>Basidiomycota</taxon>
        <taxon>Agaricomycotina</taxon>
        <taxon>Agaricomycetes</taxon>
        <taxon>Agaricomycetidae</taxon>
        <taxon>Agaricales</taxon>
        <taxon>Agaricales incertae sedis</taxon>
        <taxon>Dendrothele</taxon>
    </lineage>
</organism>
<evidence type="ECO:0000313" key="9">
    <source>
        <dbReference type="Proteomes" id="UP000297245"/>
    </source>
</evidence>
<dbReference type="EMBL" id="ML179763">
    <property type="protein sequence ID" value="THU82025.1"/>
    <property type="molecule type" value="Genomic_DNA"/>
</dbReference>
<keyword evidence="9" id="KW-1185">Reference proteome</keyword>
<dbReference type="OrthoDB" id="191651at2759"/>
<dbReference type="PROSITE" id="PS50171">
    <property type="entry name" value="ZF_MATRIN"/>
    <property type="match status" value="1"/>
</dbReference>
<dbReference type="SMART" id="SM00451">
    <property type="entry name" value="ZnF_U1"/>
    <property type="match status" value="1"/>
</dbReference>
<reference evidence="8 9" key="1">
    <citation type="journal article" date="2019" name="Nat. Ecol. Evol.">
        <title>Megaphylogeny resolves global patterns of mushroom evolution.</title>
        <authorList>
            <person name="Varga T."/>
            <person name="Krizsan K."/>
            <person name="Foldi C."/>
            <person name="Dima B."/>
            <person name="Sanchez-Garcia M."/>
            <person name="Sanchez-Ramirez S."/>
            <person name="Szollosi G.J."/>
            <person name="Szarkandi J.G."/>
            <person name="Papp V."/>
            <person name="Albert L."/>
            <person name="Andreopoulos W."/>
            <person name="Angelini C."/>
            <person name="Antonin V."/>
            <person name="Barry K.W."/>
            <person name="Bougher N.L."/>
            <person name="Buchanan P."/>
            <person name="Buyck B."/>
            <person name="Bense V."/>
            <person name="Catcheside P."/>
            <person name="Chovatia M."/>
            <person name="Cooper J."/>
            <person name="Damon W."/>
            <person name="Desjardin D."/>
            <person name="Finy P."/>
            <person name="Geml J."/>
            <person name="Haridas S."/>
            <person name="Hughes K."/>
            <person name="Justo A."/>
            <person name="Karasinski D."/>
            <person name="Kautmanova I."/>
            <person name="Kiss B."/>
            <person name="Kocsube S."/>
            <person name="Kotiranta H."/>
            <person name="LaButti K.M."/>
            <person name="Lechner B.E."/>
            <person name="Liimatainen K."/>
            <person name="Lipzen A."/>
            <person name="Lukacs Z."/>
            <person name="Mihaltcheva S."/>
            <person name="Morgado L.N."/>
            <person name="Niskanen T."/>
            <person name="Noordeloos M.E."/>
            <person name="Ohm R.A."/>
            <person name="Ortiz-Santana B."/>
            <person name="Ovrebo C."/>
            <person name="Racz N."/>
            <person name="Riley R."/>
            <person name="Savchenko A."/>
            <person name="Shiryaev A."/>
            <person name="Soop K."/>
            <person name="Spirin V."/>
            <person name="Szebenyi C."/>
            <person name="Tomsovsky M."/>
            <person name="Tulloss R.E."/>
            <person name="Uehling J."/>
            <person name="Grigoriev I.V."/>
            <person name="Vagvolgyi C."/>
            <person name="Papp T."/>
            <person name="Martin F.M."/>
            <person name="Miettinen O."/>
            <person name="Hibbett D.S."/>
            <person name="Nagy L.G."/>
        </authorList>
    </citation>
    <scope>NUCLEOTIDE SEQUENCE [LARGE SCALE GENOMIC DNA]</scope>
    <source>
        <strain evidence="8 9">CBS 962.96</strain>
    </source>
</reference>
<keyword evidence="2" id="KW-0479">Metal-binding</keyword>
<feature type="region of interest" description="Disordered" evidence="6">
    <location>
        <begin position="77"/>
        <end position="349"/>
    </location>
</feature>
<dbReference type="Gene3D" id="3.30.160.60">
    <property type="entry name" value="Classic Zinc Finger"/>
    <property type="match status" value="1"/>
</dbReference>
<evidence type="ECO:0000256" key="5">
    <source>
        <dbReference type="ARBA" id="ARBA00023242"/>
    </source>
</evidence>
<protein>
    <recommendedName>
        <fullName evidence="7">Matrin-type domain-containing protein</fullName>
    </recommendedName>
</protein>
<gene>
    <name evidence="8" type="ORF">K435DRAFT_831748</name>
</gene>
<dbReference type="InterPro" id="IPR003604">
    <property type="entry name" value="Matrin/U1-like-C_Znf_C2H2"/>
</dbReference>
<feature type="compositionally biased region" description="Polar residues" evidence="6">
    <location>
        <begin position="218"/>
        <end position="235"/>
    </location>
</feature>
<dbReference type="InterPro" id="IPR013085">
    <property type="entry name" value="U1-CZ_Znf_C2H2"/>
</dbReference>
<evidence type="ECO:0000256" key="4">
    <source>
        <dbReference type="ARBA" id="ARBA00022833"/>
    </source>
</evidence>
<feature type="compositionally biased region" description="Basic and acidic residues" evidence="6">
    <location>
        <begin position="249"/>
        <end position="262"/>
    </location>
</feature>
<dbReference type="PANTHER" id="PTHR13173">
    <property type="entry name" value="WW DOMAIN BINDING PROTEIN 4"/>
    <property type="match status" value="1"/>
</dbReference>
<proteinExistence type="predicted"/>
<dbReference type="GO" id="GO:0003723">
    <property type="term" value="F:RNA binding"/>
    <property type="evidence" value="ECO:0007669"/>
    <property type="project" value="TreeGrafter"/>
</dbReference>
<dbReference type="InterPro" id="IPR036236">
    <property type="entry name" value="Znf_C2H2_sf"/>
</dbReference>
<dbReference type="Pfam" id="PF06220">
    <property type="entry name" value="zf-U1"/>
    <property type="match status" value="1"/>
</dbReference>
<evidence type="ECO:0000313" key="8">
    <source>
        <dbReference type="EMBL" id="THU82025.1"/>
    </source>
</evidence>
<feature type="compositionally biased region" description="Basic and acidic residues" evidence="6">
    <location>
        <begin position="124"/>
        <end position="136"/>
    </location>
</feature>
<dbReference type="PANTHER" id="PTHR13173:SF10">
    <property type="entry name" value="WW DOMAIN-BINDING PROTEIN 4"/>
    <property type="match status" value="1"/>
</dbReference>
<dbReference type="InterPro" id="IPR040023">
    <property type="entry name" value="WBP4"/>
</dbReference>
<dbReference type="GO" id="GO:0000398">
    <property type="term" value="P:mRNA splicing, via spliceosome"/>
    <property type="evidence" value="ECO:0007669"/>
    <property type="project" value="InterPro"/>
</dbReference>
<name>A0A4V4HC57_DENBC</name>
<evidence type="ECO:0000256" key="2">
    <source>
        <dbReference type="ARBA" id="ARBA00022723"/>
    </source>
</evidence>
<feature type="compositionally biased region" description="Low complexity" evidence="6">
    <location>
        <begin position="85"/>
        <end position="100"/>
    </location>
</feature>
<evidence type="ECO:0000259" key="7">
    <source>
        <dbReference type="PROSITE" id="PS50171"/>
    </source>
</evidence>
<feature type="compositionally biased region" description="Basic and acidic residues" evidence="6">
    <location>
        <begin position="290"/>
        <end position="320"/>
    </location>
</feature>
<accession>A0A4V4HC57</accession>
<dbReference type="GO" id="GO:0071011">
    <property type="term" value="C:precatalytic spliceosome"/>
    <property type="evidence" value="ECO:0007669"/>
    <property type="project" value="TreeGrafter"/>
</dbReference>
<keyword evidence="5" id="KW-0539">Nucleus</keyword>
<feature type="domain" description="Matrin-type" evidence="7">
    <location>
        <begin position="11"/>
        <end position="42"/>
    </location>
</feature>
<evidence type="ECO:0000256" key="3">
    <source>
        <dbReference type="ARBA" id="ARBA00022771"/>
    </source>
</evidence>
<keyword evidence="4" id="KW-0862">Zinc</keyword>
<keyword evidence="3" id="KW-0863">Zinc-finger</keyword>
<dbReference type="Proteomes" id="UP000297245">
    <property type="component" value="Unassembled WGS sequence"/>
</dbReference>
<sequence>MSEYWVSKKKYYCKYCEIYIADDAPSRQQHENGLRHKGNRDRFIRGLYKDGEKKKKDLEEEKREMVRVEMAAQAAFAQDVGAGRAKAATPVASSSTSSKKPPQKPSNPFADYSTAASLGYTDPDAERIAVEKERHRTQGIAGAWEVVESSSQQEEDEQQPQDESSTKRPAETSVDEEDTRHFKLRKKTLGTGLGEIYDPGVITLKPKTKPPPVEYEAKSSSAPSTFLVPASTSYATDLGPKPTSVPKWGKIEWKRPGEKAVSENESGSNEVVQDEKKPPTDVVLNELEVDNSRIERTKASESEVPKIKTSDGEILPKVELNEPPIPTPAGGSLFKKRKAPTGGGRRQPT</sequence>
<evidence type="ECO:0000256" key="1">
    <source>
        <dbReference type="ARBA" id="ARBA00004123"/>
    </source>
</evidence>
<dbReference type="AlphaFoldDB" id="A0A4V4HC57"/>
<comment type="subcellular location">
    <subcellularLocation>
        <location evidence="1">Nucleus</location>
    </subcellularLocation>
</comment>
<dbReference type="GO" id="GO:0008270">
    <property type="term" value="F:zinc ion binding"/>
    <property type="evidence" value="ECO:0007669"/>
    <property type="project" value="UniProtKB-KW"/>
</dbReference>
<dbReference type="InterPro" id="IPR000690">
    <property type="entry name" value="Matrin/U1-C_Znf_C2H2"/>
</dbReference>
<dbReference type="SUPFAM" id="SSF57667">
    <property type="entry name" value="beta-beta-alpha zinc fingers"/>
    <property type="match status" value="1"/>
</dbReference>
<evidence type="ECO:0000256" key="6">
    <source>
        <dbReference type="SAM" id="MobiDB-lite"/>
    </source>
</evidence>